<feature type="domain" description="SnoaL-like" evidence="1">
    <location>
        <begin position="22"/>
        <end position="132"/>
    </location>
</feature>
<proteinExistence type="predicted"/>
<name>A0A6B0TSZ0_9RHOB</name>
<dbReference type="SUPFAM" id="SSF54427">
    <property type="entry name" value="NTF2-like"/>
    <property type="match status" value="2"/>
</dbReference>
<dbReference type="PANTHER" id="PTHR38436">
    <property type="entry name" value="POLYKETIDE CYCLASE SNOAL-LIKE DOMAIN"/>
    <property type="match status" value="1"/>
</dbReference>
<dbReference type="Gene3D" id="3.10.450.50">
    <property type="match status" value="2"/>
</dbReference>
<keyword evidence="3" id="KW-1185">Reference proteome</keyword>
<evidence type="ECO:0000313" key="2">
    <source>
        <dbReference type="EMBL" id="MXU64788.1"/>
    </source>
</evidence>
<dbReference type="EMBL" id="WUWG01000001">
    <property type="protein sequence ID" value="MXU64788.1"/>
    <property type="molecule type" value="Genomic_DNA"/>
</dbReference>
<reference evidence="2 3" key="1">
    <citation type="submission" date="2019-12" db="EMBL/GenBank/DDBJ databases">
        <title>Strain KN286 was isolated from seawater, which was collected from Caroline Seamount in the tropical western Pacific.</title>
        <authorList>
            <person name="Wang Q."/>
        </authorList>
    </citation>
    <scope>NUCLEOTIDE SEQUENCE [LARGE SCALE GENOMIC DNA]</scope>
    <source>
        <strain evidence="2 3">KN286</strain>
    </source>
</reference>
<dbReference type="Proteomes" id="UP000436016">
    <property type="component" value="Unassembled WGS sequence"/>
</dbReference>
<gene>
    <name evidence="2" type="ORF">GSH16_04975</name>
</gene>
<sequence length="352" mass="38796">MIDPAHHKARVHGMIDALVSGAAVDEVYHPDALWFGAHPFNERTGHAAIAEVWSQIRTAFPKLERRTHLLAAGISKPDARTSPGSEGQALVASMGVYQGRFDAPFCDIPATGGLVALRVCEVHMLQGDRIMRSWVLPDLLDLMRQAGVWPFAPSLGTEGAWQPPARGALEPSQINAALGDRNYQTVLDMHGALLSFDGRSLDSMDHGRYWSEDFLWYGPAGIGTTIGMGGFRTHHQIPFLIGFPDRTGTGHYIRIGDGPFVVTGGWPSVRGTHLGEWLGLPPTGRPIDMRVMDFYRLSDGVIEENWVPIDVIHMALQMGFDVFARMRHLTGHPQTDLPTDYGARYGKTKAWD</sequence>
<evidence type="ECO:0000259" key="1">
    <source>
        <dbReference type="Pfam" id="PF12680"/>
    </source>
</evidence>
<organism evidence="2 3">
    <name type="scientific">Oceanomicrobium pacificus</name>
    <dbReference type="NCBI Taxonomy" id="2692916"/>
    <lineage>
        <taxon>Bacteria</taxon>
        <taxon>Pseudomonadati</taxon>
        <taxon>Pseudomonadota</taxon>
        <taxon>Alphaproteobacteria</taxon>
        <taxon>Rhodobacterales</taxon>
        <taxon>Paracoccaceae</taxon>
        <taxon>Oceanomicrobium</taxon>
    </lineage>
</organism>
<dbReference type="Pfam" id="PF12680">
    <property type="entry name" value="SnoaL_2"/>
    <property type="match status" value="1"/>
</dbReference>
<dbReference type="RefSeq" id="WP_160852491.1">
    <property type="nucleotide sequence ID" value="NZ_WUWG01000001.1"/>
</dbReference>
<dbReference type="InterPro" id="IPR009959">
    <property type="entry name" value="Cyclase_SnoaL-like"/>
</dbReference>
<accession>A0A6B0TSZ0</accession>
<evidence type="ECO:0000313" key="3">
    <source>
        <dbReference type="Proteomes" id="UP000436016"/>
    </source>
</evidence>
<dbReference type="InterPro" id="IPR037401">
    <property type="entry name" value="SnoaL-like"/>
</dbReference>
<dbReference type="AlphaFoldDB" id="A0A6B0TSZ0"/>
<dbReference type="GO" id="GO:0030638">
    <property type="term" value="P:polyketide metabolic process"/>
    <property type="evidence" value="ECO:0007669"/>
    <property type="project" value="InterPro"/>
</dbReference>
<protein>
    <recommendedName>
        <fullName evidence="1">SnoaL-like domain-containing protein</fullName>
    </recommendedName>
</protein>
<dbReference type="Pfam" id="PF07366">
    <property type="entry name" value="SnoaL"/>
    <property type="match status" value="1"/>
</dbReference>
<dbReference type="InterPro" id="IPR032710">
    <property type="entry name" value="NTF2-like_dom_sf"/>
</dbReference>
<comment type="caution">
    <text evidence="2">The sequence shown here is derived from an EMBL/GenBank/DDBJ whole genome shotgun (WGS) entry which is preliminary data.</text>
</comment>
<dbReference type="PANTHER" id="PTHR38436:SF1">
    <property type="entry name" value="ESTER CYCLASE"/>
    <property type="match status" value="1"/>
</dbReference>